<dbReference type="InterPro" id="IPR050855">
    <property type="entry name" value="NDM-1-like"/>
</dbReference>
<dbReference type="PANTHER" id="PTHR42951:SF4">
    <property type="entry name" value="ACYL-COENZYME A THIOESTERASE MBLAC2"/>
    <property type="match status" value="1"/>
</dbReference>
<dbReference type="CDD" id="cd16282">
    <property type="entry name" value="metallo-hydrolase-like_MBL-fold"/>
    <property type="match status" value="1"/>
</dbReference>
<gene>
    <name evidence="4" type="ORF">ZMTM_22040</name>
</gene>
<keyword evidence="2" id="KW-0732">Signal</keyword>
<dbReference type="Gene3D" id="3.60.15.10">
    <property type="entry name" value="Ribonuclease Z/Hydroxyacylglutathione hydrolase-like"/>
    <property type="match status" value="1"/>
</dbReference>
<dbReference type="AlphaFoldDB" id="A0A8D5JMJ8"/>
<dbReference type="SMART" id="SM00849">
    <property type="entry name" value="Lactamase_B"/>
    <property type="match status" value="1"/>
</dbReference>
<dbReference type="InterPro" id="IPR001279">
    <property type="entry name" value="Metallo-B-lactamas"/>
</dbReference>
<evidence type="ECO:0000313" key="4">
    <source>
        <dbReference type="EMBL" id="BCM25945.1"/>
    </source>
</evidence>
<feature type="signal peptide" evidence="2">
    <location>
        <begin position="1"/>
        <end position="21"/>
    </location>
</feature>
<dbReference type="NCBIfam" id="TIGR04559">
    <property type="entry name" value="SoxH_rel_PQQ_2"/>
    <property type="match status" value="1"/>
</dbReference>
<dbReference type="PANTHER" id="PTHR42951">
    <property type="entry name" value="METALLO-BETA-LACTAMASE DOMAIN-CONTAINING"/>
    <property type="match status" value="1"/>
</dbReference>
<comment type="similarity">
    <text evidence="1">Belongs to the metallo-beta-lactamase superfamily. Class-B beta-lactamase family.</text>
</comment>
<dbReference type="SUPFAM" id="SSF56281">
    <property type="entry name" value="Metallo-hydrolase/oxidoreductase"/>
    <property type="match status" value="1"/>
</dbReference>
<evidence type="ECO:0000256" key="1">
    <source>
        <dbReference type="ARBA" id="ARBA00005250"/>
    </source>
</evidence>
<evidence type="ECO:0000313" key="5">
    <source>
        <dbReference type="Proteomes" id="UP000826722"/>
    </source>
</evidence>
<dbReference type="Proteomes" id="UP000826722">
    <property type="component" value="Chromosome"/>
</dbReference>
<dbReference type="KEGG" id="mpau:ZMTM_22040"/>
<accession>A0A8D5JMJ8</accession>
<dbReference type="GO" id="GO:0017001">
    <property type="term" value="P:antibiotic catabolic process"/>
    <property type="evidence" value="ECO:0007669"/>
    <property type="project" value="UniProtKB-ARBA"/>
</dbReference>
<dbReference type="InterPro" id="IPR030829">
    <property type="entry name" value="SoxH-rel_PQQ_2"/>
</dbReference>
<dbReference type="EMBL" id="AP024110">
    <property type="protein sequence ID" value="BCM25945.1"/>
    <property type="molecule type" value="Genomic_DNA"/>
</dbReference>
<reference evidence="4" key="1">
    <citation type="journal article" date="2021" name="Arch. Microbiol.">
        <title>Methyloradius palustris gen. nov., sp. nov., a methanol-oxidizing bacterium isolated from snow.</title>
        <authorList>
            <person name="Miyadera T."/>
            <person name="Kojima H."/>
            <person name="Fukui M."/>
        </authorList>
    </citation>
    <scope>NUCLEOTIDE SEQUENCE</scope>
    <source>
        <strain evidence="4">Zm11</strain>
    </source>
</reference>
<evidence type="ECO:0000256" key="2">
    <source>
        <dbReference type="SAM" id="SignalP"/>
    </source>
</evidence>
<feature type="chain" id="PRO_5034569296" evidence="2">
    <location>
        <begin position="22"/>
        <end position="305"/>
    </location>
</feature>
<feature type="domain" description="Metallo-beta-lactamase" evidence="3">
    <location>
        <begin position="51"/>
        <end position="234"/>
    </location>
</feature>
<name>A0A8D5JMJ8_9PROT</name>
<dbReference type="InterPro" id="IPR036866">
    <property type="entry name" value="RibonucZ/Hydroxyglut_hydro"/>
</dbReference>
<organism evidence="4 5">
    <name type="scientific">Methyloradius palustris</name>
    <dbReference type="NCBI Taxonomy" id="2778876"/>
    <lineage>
        <taxon>Bacteria</taxon>
        <taxon>Pseudomonadati</taxon>
        <taxon>Pseudomonadota</taxon>
        <taxon>Betaproteobacteria</taxon>
        <taxon>Nitrosomonadales</taxon>
        <taxon>Methylophilaceae</taxon>
        <taxon>Methyloradius</taxon>
    </lineage>
</organism>
<sequence length="305" mass="33510">MQLINRWLCACFAIAALTAQAEPLSVTKVADGLYVHQGVHEDLSEGYHGDICNISFVIGSKGVAVIDTGGSFKTGQALHDAIRKITPLPILYVINTHVHPDHIFGNAAFVADKPVFVGHAKLADAMTLRADAYMRMNQTWMGDAFAGSEIVKPTLAVQDTLTLDIGDRKLILTAYPKAHTNTDITVLDSKTNTLWTGDLLFIERTPSVDGDIKGWLTVIDQLKQLKVSEVVPGHGTPTKDAQAAFGKEQHYLETLLTDIRASIKKGEVMEKTMDTAAASEKNNWVLFDIVNRRNVNNLYPALEWE</sequence>
<dbReference type="Pfam" id="PF00753">
    <property type="entry name" value="Lactamase_B"/>
    <property type="match status" value="1"/>
</dbReference>
<proteinExistence type="inferred from homology"/>
<dbReference type="RefSeq" id="WP_221763985.1">
    <property type="nucleotide sequence ID" value="NZ_AP024110.1"/>
</dbReference>
<evidence type="ECO:0000259" key="3">
    <source>
        <dbReference type="SMART" id="SM00849"/>
    </source>
</evidence>
<keyword evidence="5" id="KW-1185">Reference proteome</keyword>
<protein>
    <submittedName>
        <fullName evidence="4">MBL fold metallo-hydrolase</fullName>
    </submittedName>
</protein>